<evidence type="ECO:0000313" key="1">
    <source>
        <dbReference type="EMBL" id="MBX39087.1"/>
    </source>
</evidence>
<sequence length="20" mass="2185">MGGTINFAANTKKRIFTSNI</sequence>
<organism evidence="1">
    <name type="scientific">Rhizophora mucronata</name>
    <name type="common">Asiatic mangrove</name>
    <dbReference type="NCBI Taxonomy" id="61149"/>
    <lineage>
        <taxon>Eukaryota</taxon>
        <taxon>Viridiplantae</taxon>
        <taxon>Streptophyta</taxon>
        <taxon>Embryophyta</taxon>
        <taxon>Tracheophyta</taxon>
        <taxon>Spermatophyta</taxon>
        <taxon>Magnoliopsida</taxon>
        <taxon>eudicotyledons</taxon>
        <taxon>Gunneridae</taxon>
        <taxon>Pentapetalae</taxon>
        <taxon>rosids</taxon>
        <taxon>fabids</taxon>
        <taxon>Malpighiales</taxon>
        <taxon>Rhizophoraceae</taxon>
        <taxon>Rhizophora</taxon>
    </lineage>
</organism>
<protein>
    <submittedName>
        <fullName evidence="1">Uncharacterized protein</fullName>
    </submittedName>
</protein>
<name>A0A2P2N9D0_RHIMU</name>
<proteinExistence type="predicted"/>
<dbReference type="EMBL" id="GGEC01058603">
    <property type="protein sequence ID" value="MBX39087.1"/>
    <property type="molecule type" value="Transcribed_RNA"/>
</dbReference>
<reference evidence="1" key="1">
    <citation type="submission" date="2018-02" db="EMBL/GenBank/DDBJ databases">
        <title>Rhizophora mucronata_Transcriptome.</title>
        <authorList>
            <person name="Meera S.P."/>
            <person name="Sreeshan A."/>
            <person name="Augustine A."/>
        </authorList>
    </citation>
    <scope>NUCLEOTIDE SEQUENCE</scope>
    <source>
        <tissue evidence="1">Leaf</tissue>
    </source>
</reference>
<dbReference type="AlphaFoldDB" id="A0A2P2N9D0"/>
<accession>A0A2P2N9D0</accession>